<evidence type="ECO:0000256" key="1">
    <source>
        <dbReference type="SAM" id="MobiDB-lite"/>
    </source>
</evidence>
<comment type="caution">
    <text evidence="2">The sequence shown here is derived from an EMBL/GenBank/DDBJ whole genome shotgun (WGS) entry which is preliminary data.</text>
</comment>
<accession>A0ABS2WG73</accession>
<dbReference type="EMBL" id="JAFHAP010000004">
    <property type="protein sequence ID" value="MBN2908542.1"/>
    <property type="molecule type" value="Genomic_DNA"/>
</dbReference>
<gene>
    <name evidence="2" type="ORF">JQC72_03295</name>
</gene>
<evidence type="ECO:0000313" key="3">
    <source>
        <dbReference type="Proteomes" id="UP001177120"/>
    </source>
</evidence>
<dbReference type="RefSeq" id="WP_205492728.1">
    <property type="nucleotide sequence ID" value="NZ_JAFHAP010000004.1"/>
</dbReference>
<feature type="compositionally biased region" description="Basic and acidic residues" evidence="1">
    <location>
        <begin position="36"/>
        <end position="47"/>
    </location>
</feature>
<evidence type="ECO:0000313" key="2">
    <source>
        <dbReference type="EMBL" id="MBN2908542.1"/>
    </source>
</evidence>
<name>A0ABS2WG73_9BACL</name>
<proteinExistence type="predicted"/>
<protein>
    <submittedName>
        <fullName evidence="2">Uncharacterized protein</fullName>
    </submittedName>
</protein>
<feature type="region of interest" description="Disordered" evidence="1">
    <location>
        <begin position="23"/>
        <end position="88"/>
    </location>
</feature>
<reference evidence="2" key="1">
    <citation type="journal article" date="2024" name="Int. J. Syst. Evol. Microbiol.">
        <title>Polycladomyces zharkentensis sp. nov., a novel thermophilic cellulose- and starch-degrading member of the Bacillota from a geothermal aquifer in Kazakhstan.</title>
        <authorList>
            <person name="Mashzhan A."/>
            <person name="Kistaubayeva A."/>
            <person name="Javier-Lopez R."/>
            <person name="Bissenova U."/>
            <person name="Bissenbay A."/>
            <person name="Birkeland N.K."/>
        </authorList>
    </citation>
    <scope>NUCLEOTIDE SEQUENCE</scope>
    <source>
        <strain evidence="2">ZKZ2T</strain>
    </source>
</reference>
<sequence>MGWMLLAVGLFVLTRLVGRLSRGDQRRPLSRPLMAETDRKRPSDRPNEVSVSMKKKPKGRAQATAVSASREVQPRVGSKQTKRSPMQWAREDWSRAIVMQEILGPPRALRPLTRKFPRDR</sequence>
<organism evidence="2 3">
    <name type="scientific">Polycladomyces zharkentensis</name>
    <dbReference type="NCBI Taxonomy" id="2807616"/>
    <lineage>
        <taxon>Bacteria</taxon>
        <taxon>Bacillati</taxon>
        <taxon>Bacillota</taxon>
        <taxon>Bacilli</taxon>
        <taxon>Bacillales</taxon>
        <taxon>Thermoactinomycetaceae</taxon>
        <taxon>Polycladomyces</taxon>
    </lineage>
</organism>
<keyword evidence="3" id="KW-1185">Reference proteome</keyword>
<dbReference type="Proteomes" id="UP001177120">
    <property type="component" value="Unassembled WGS sequence"/>
</dbReference>